<sequence>MRLEQSRLAKDDLESILEYGLLYFGTERVLAYLDHIESRFQQLLAYPRSGRIEQDLPGTVYSTSCEAHRIYYEPTDDAVVIVRVLQKSMDVSRWIG</sequence>
<dbReference type="Proteomes" id="UP000009134">
    <property type="component" value="Chromosome"/>
</dbReference>
<protein>
    <submittedName>
        <fullName evidence="2">Plasmid stabilization system</fullName>
    </submittedName>
</protein>
<dbReference type="AlphaFoldDB" id="Q2G6J7"/>
<accession>Q2G6J7</accession>
<reference evidence="3" key="1">
    <citation type="submission" date="2006-01" db="EMBL/GenBank/DDBJ databases">
        <title>Complete sequence of Novosphingobium aromaticivorans DSM 12444.</title>
        <authorList>
            <consortium name="US DOE Joint Genome Institute"/>
            <person name="Copeland A."/>
            <person name="Lucas S."/>
            <person name="Lapidus A."/>
            <person name="Barry K."/>
            <person name="Detter J.C."/>
            <person name="Glavina T."/>
            <person name="Hammon N."/>
            <person name="Israni S."/>
            <person name="Pitluck S."/>
            <person name="Chain P."/>
            <person name="Malfatti S."/>
            <person name="Shin M."/>
            <person name="Vergez L."/>
            <person name="Schmutz J."/>
            <person name="Larimer F."/>
            <person name="Land M."/>
            <person name="Kyrpides N."/>
            <person name="Ivanova N."/>
            <person name="Fredrickson J."/>
            <person name="Balkwill D."/>
            <person name="Romine M.F."/>
            <person name="Richardson P."/>
        </authorList>
    </citation>
    <scope>NUCLEOTIDE SEQUENCE [LARGE SCALE GENOMIC DNA]</scope>
    <source>
        <strain evidence="3">ATCC 700278 / DSM 12444 / CCUG 56034 / CIP 105152 / NBRC 16084 / F199</strain>
    </source>
</reference>
<dbReference type="InterPro" id="IPR007712">
    <property type="entry name" value="RelE/ParE_toxin"/>
</dbReference>
<name>Q2G6J7_NOVAD</name>
<dbReference type="Gene3D" id="3.30.2310.20">
    <property type="entry name" value="RelE-like"/>
    <property type="match status" value="1"/>
</dbReference>
<proteinExistence type="predicted"/>
<evidence type="ECO:0000313" key="2">
    <source>
        <dbReference type="EMBL" id="ABD26526.1"/>
    </source>
</evidence>
<dbReference type="HOGENOM" id="CLU_147162_3_1_5"/>
<dbReference type="RefSeq" id="WP_011445735.1">
    <property type="nucleotide sequence ID" value="NC_007794.1"/>
</dbReference>
<keyword evidence="3" id="KW-1185">Reference proteome</keyword>
<keyword evidence="1" id="KW-1277">Toxin-antitoxin system</keyword>
<evidence type="ECO:0000256" key="1">
    <source>
        <dbReference type="ARBA" id="ARBA00022649"/>
    </source>
</evidence>
<dbReference type="EMBL" id="CP000248">
    <property type="protein sequence ID" value="ABD26526.1"/>
    <property type="molecule type" value="Genomic_DNA"/>
</dbReference>
<dbReference type="InterPro" id="IPR035093">
    <property type="entry name" value="RelE/ParE_toxin_dom_sf"/>
</dbReference>
<gene>
    <name evidence="2" type="ordered locus">Saro_2087</name>
</gene>
<dbReference type="eggNOG" id="COG3668">
    <property type="taxonomic scope" value="Bacteria"/>
</dbReference>
<dbReference type="STRING" id="279238.Saro_2087"/>
<evidence type="ECO:0000313" key="3">
    <source>
        <dbReference type="Proteomes" id="UP000009134"/>
    </source>
</evidence>
<dbReference type="KEGG" id="nar:Saro_2087"/>
<dbReference type="Pfam" id="PF05016">
    <property type="entry name" value="ParE_toxin"/>
    <property type="match status" value="1"/>
</dbReference>
<organism evidence="2 3">
    <name type="scientific">Novosphingobium aromaticivorans (strain ATCC 700278 / DSM 12444 / CCUG 56034 / CIP 105152 / NBRC 16084 / F199)</name>
    <dbReference type="NCBI Taxonomy" id="279238"/>
    <lineage>
        <taxon>Bacteria</taxon>
        <taxon>Pseudomonadati</taxon>
        <taxon>Pseudomonadota</taxon>
        <taxon>Alphaproteobacteria</taxon>
        <taxon>Sphingomonadales</taxon>
        <taxon>Sphingomonadaceae</taxon>
        <taxon>Novosphingobium</taxon>
    </lineage>
</organism>